<dbReference type="EMBL" id="BK015239">
    <property type="protein sequence ID" value="DAD97396.1"/>
    <property type="molecule type" value="Genomic_DNA"/>
</dbReference>
<name>A0A8S5NSM3_9CAUD</name>
<reference evidence="1" key="1">
    <citation type="journal article" date="2021" name="Proc. Natl. Acad. Sci. U.S.A.">
        <title>A Catalog of Tens of Thousands of Viruses from Human Metagenomes Reveals Hidden Associations with Chronic Diseases.</title>
        <authorList>
            <person name="Tisza M.J."/>
            <person name="Buck C.B."/>
        </authorList>
    </citation>
    <scope>NUCLEOTIDE SEQUENCE</scope>
    <source>
        <strain evidence="1">Ct7iJ31</strain>
    </source>
</reference>
<organism evidence="1">
    <name type="scientific">Siphoviridae sp. ct7iJ31</name>
    <dbReference type="NCBI Taxonomy" id="2826167"/>
    <lineage>
        <taxon>Viruses</taxon>
        <taxon>Duplodnaviria</taxon>
        <taxon>Heunggongvirae</taxon>
        <taxon>Uroviricota</taxon>
        <taxon>Caudoviricetes</taxon>
    </lineage>
</organism>
<accession>A0A8S5NSM3</accession>
<proteinExistence type="predicted"/>
<evidence type="ECO:0000313" key="1">
    <source>
        <dbReference type="EMBL" id="DAD97396.1"/>
    </source>
</evidence>
<protein>
    <submittedName>
        <fullName evidence="1">Uncharacterized protein</fullName>
    </submittedName>
</protein>
<sequence length="234" mass="27530">MEKIIIDDMIKALKCVASQDADGDCYADHENFMHIEDEKHKRILCEAGEYLKDYISGKDAVGCPYHQNTYGRCFEYGRLSWLKDVAELLEELKSYKELEERLHKIFGEESTFSLADVIDTLEMKLSEPDKKHPVNARILTYEEADKWEEYKNLEEQGLLVRLPCKLNGTLYSVNYSNKTIAENTIIKISINDHVKRFYCIDDNLRERIFFSYRIGENVFLTREEAEKKLEEMKK</sequence>